<evidence type="ECO:0000256" key="9">
    <source>
        <dbReference type="ARBA" id="ARBA00023136"/>
    </source>
</evidence>
<dbReference type="EMBL" id="BLXU01000005">
    <property type="protein sequence ID" value="GFO51730.1"/>
    <property type="molecule type" value="Genomic_DNA"/>
</dbReference>
<evidence type="ECO:0000256" key="14">
    <source>
        <dbReference type="SAM" id="Phobius"/>
    </source>
</evidence>
<evidence type="ECO:0000256" key="8">
    <source>
        <dbReference type="ARBA" id="ARBA00022989"/>
    </source>
</evidence>
<evidence type="ECO:0000256" key="12">
    <source>
        <dbReference type="ARBA" id="ARBA00039702"/>
    </source>
</evidence>
<protein>
    <recommendedName>
        <fullName evidence="12">Ascorbate-specific PTS system EIIC component</fullName>
    </recommendedName>
    <alternativeName>
        <fullName evidence="13">Ascorbate-specific permease IIC component UlaA</fullName>
    </alternativeName>
</protein>
<dbReference type="PANTHER" id="PTHR33843">
    <property type="entry name" value="ASCORBATE-SPECIFIC PTS SYSTEM EIIC COMPONENT"/>
    <property type="match status" value="1"/>
</dbReference>
<evidence type="ECO:0000256" key="13">
    <source>
        <dbReference type="ARBA" id="ARBA00042859"/>
    </source>
</evidence>
<keyword evidence="6" id="KW-0598">Phosphotransferase system</keyword>
<dbReference type="AlphaFoldDB" id="A0A6L2ZW18"/>
<organism evidence="15 16">
    <name type="scientific">Lactococcus garvieae</name>
    <dbReference type="NCBI Taxonomy" id="1363"/>
    <lineage>
        <taxon>Bacteria</taxon>
        <taxon>Bacillati</taxon>
        <taxon>Bacillota</taxon>
        <taxon>Bacilli</taxon>
        <taxon>Lactobacillales</taxon>
        <taxon>Streptococcaceae</taxon>
        <taxon>Lactococcus</taxon>
    </lineage>
</organism>
<evidence type="ECO:0000256" key="4">
    <source>
        <dbReference type="ARBA" id="ARBA00022475"/>
    </source>
</evidence>
<keyword evidence="5" id="KW-0762">Sugar transport</keyword>
<dbReference type="PANTHER" id="PTHR33843:SF4">
    <property type="entry name" value="ASCORBATE-SPECIFIC PTS SYSTEM EIIC COMPONENT"/>
    <property type="match status" value="1"/>
</dbReference>
<dbReference type="GO" id="GO:0005886">
    <property type="term" value="C:plasma membrane"/>
    <property type="evidence" value="ECO:0007669"/>
    <property type="project" value="UniProtKB-SubCell"/>
</dbReference>
<comment type="subunit">
    <text evidence="2">Homodimer.</text>
</comment>
<dbReference type="InterPro" id="IPR051562">
    <property type="entry name" value="Ascorbate-PTS_EIIC"/>
</dbReference>
<feature type="transmembrane region" description="Helical" evidence="14">
    <location>
        <begin position="6"/>
        <end position="28"/>
    </location>
</feature>
<keyword evidence="9 14" id="KW-0472">Membrane</keyword>
<evidence type="ECO:0000313" key="15">
    <source>
        <dbReference type="EMBL" id="GFO51730.1"/>
    </source>
</evidence>
<keyword evidence="4" id="KW-1003">Cell membrane</keyword>
<evidence type="ECO:0000256" key="6">
    <source>
        <dbReference type="ARBA" id="ARBA00022683"/>
    </source>
</evidence>
<gene>
    <name evidence="15" type="ORF">ikelab_10050</name>
</gene>
<evidence type="ECO:0000256" key="5">
    <source>
        <dbReference type="ARBA" id="ARBA00022597"/>
    </source>
</evidence>
<accession>A0A6L2ZW18</accession>
<evidence type="ECO:0000256" key="7">
    <source>
        <dbReference type="ARBA" id="ARBA00022692"/>
    </source>
</evidence>
<dbReference type="InterPro" id="IPR004703">
    <property type="entry name" value="PTS_sugar-sp_permease"/>
</dbReference>
<evidence type="ECO:0000256" key="11">
    <source>
        <dbReference type="ARBA" id="ARBA00038218"/>
    </source>
</evidence>
<sequence length="82" mass="8396">MNGVLNFIVSVATTPALLVGLIAMLGLILQKKPATAVIQGSVKTFAGFLVLVGGAGILVGGACAFCRYVSTCLSCERYCANE</sequence>
<dbReference type="Proteomes" id="UP000504756">
    <property type="component" value="Unassembled WGS sequence"/>
</dbReference>
<keyword evidence="8 14" id="KW-1133">Transmembrane helix</keyword>
<comment type="subcellular location">
    <subcellularLocation>
        <location evidence="1">Cell membrane</location>
        <topology evidence="1">Multi-pass membrane protein</topology>
    </subcellularLocation>
</comment>
<keyword evidence="3" id="KW-0813">Transport</keyword>
<proteinExistence type="inferred from homology"/>
<evidence type="ECO:0000256" key="3">
    <source>
        <dbReference type="ARBA" id="ARBA00022448"/>
    </source>
</evidence>
<keyword evidence="7 14" id="KW-0812">Transmembrane</keyword>
<comment type="similarity">
    <text evidence="11">Belongs to the UlaA family.</text>
</comment>
<dbReference type="Pfam" id="PF03611">
    <property type="entry name" value="EIIC-GAT"/>
    <property type="match status" value="1"/>
</dbReference>
<evidence type="ECO:0000256" key="1">
    <source>
        <dbReference type="ARBA" id="ARBA00004651"/>
    </source>
</evidence>
<comment type="function">
    <text evidence="10">The phosphoenolpyruvate-dependent sugar phosphotransferase system (sugar PTS), a major carbohydrate active transport system, catalyzes the phosphorylation of incoming sugar substrates concomitantly with their translocation across the cell membrane. The enzyme II UlaABC PTS system is involved in ascorbate transport.</text>
</comment>
<name>A0A6L2ZW18_9LACT</name>
<evidence type="ECO:0000256" key="2">
    <source>
        <dbReference type="ARBA" id="ARBA00011738"/>
    </source>
</evidence>
<comment type="caution">
    <text evidence="15">The sequence shown here is derived from an EMBL/GenBank/DDBJ whole genome shotgun (WGS) entry which is preliminary data.</text>
</comment>
<evidence type="ECO:0000256" key="10">
    <source>
        <dbReference type="ARBA" id="ARBA00037387"/>
    </source>
</evidence>
<dbReference type="GO" id="GO:0009401">
    <property type="term" value="P:phosphoenolpyruvate-dependent sugar phosphotransferase system"/>
    <property type="evidence" value="ECO:0007669"/>
    <property type="project" value="UniProtKB-KW"/>
</dbReference>
<feature type="transmembrane region" description="Helical" evidence="14">
    <location>
        <begin position="48"/>
        <end position="70"/>
    </location>
</feature>
<evidence type="ECO:0000313" key="16">
    <source>
        <dbReference type="Proteomes" id="UP000504756"/>
    </source>
</evidence>
<reference evidence="15 16" key="1">
    <citation type="submission" date="2020-06" db="EMBL/GenBank/DDBJ databases">
        <title>Draft genome sequence of Lactic acid bacteria from Okinawan-style tofu.</title>
        <authorList>
            <person name="Takara I."/>
            <person name="Ikematsu S."/>
        </authorList>
    </citation>
    <scope>NUCLEOTIDE SEQUENCE [LARGE SCALE GENOMIC DNA]</scope>
    <source>
        <strain evidence="16">lg38</strain>
    </source>
</reference>